<evidence type="ECO:0000259" key="7">
    <source>
        <dbReference type="PROSITE" id="PS50059"/>
    </source>
</evidence>
<comment type="caution">
    <text evidence="8">The sequence shown here is derived from an EMBL/GenBank/DDBJ whole genome shotgun (WGS) entry which is preliminary data.</text>
</comment>
<feature type="domain" description="PPIase FKBP-type" evidence="7">
    <location>
        <begin position="115"/>
        <end position="197"/>
    </location>
</feature>
<evidence type="ECO:0000256" key="5">
    <source>
        <dbReference type="PROSITE-ProRule" id="PRU00277"/>
    </source>
</evidence>
<dbReference type="Gene3D" id="3.10.50.40">
    <property type="match status" value="1"/>
</dbReference>
<keyword evidence="3 5" id="KW-0697">Rotamase</keyword>
<reference evidence="8 9" key="1">
    <citation type="submission" date="2020-08" db="EMBL/GenBank/DDBJ databases">
        <title>Genomic Encyclopedia of Type Strains, Phase IV (KMG-IV): sequencing the most valuable type-strain genomes for metagenomic binning, comparative biology and taxonomic classification.</title>
        <authorList>
            <person name="Goeker M."/>
        </authorList>
    </citation>
    <scope>NUCLEOTIDE SEQUENCE [LARGE SCALE GENOMIC DNA]</scope>
    <source>
        <strain evidence="8 9">DSM 103336</strain>
    </source>
</reference>
<dbReference type="GO" id="GO:0003755">
    <property type="term" value="F:peptidyl-prolyl cis-trans isomerase activity"/>
    <property type="evidence" value="ECO:0007669"/>
    <property type="project" value="UniProtKB-UniRule"/>
</dbReference>
<dbReference type="AlphaFoldDB" id="A0A7W9BV03"/>
<dbReference type="RefSeq" id="WP_157176891.1">
    <property type="nucleotide sequence ID" value="NZ_BMJP01000005.1"/>
</dbReference>
<keyword evidence="4 5" id="KW-0413">Isomerase</keyword>
<evidence type="ECO:0000256" key="2">
    <source>
        <dbReference type="ARBA" id="ARBA00006577"/>
    </source>
</evidence>
<evidence type="ECO:0000256" key="3">
    <source>
        <dbReference type="ARBA" id="ARBA00023110"/>
    </source>
</evidence>
<accession>A0A7W9BV03</accession>
<dbReference type="OrthoDB" id="9812109at2"/>
<dbReference type="InterPro" id="IPR046357">
    <property type="entry name" value="PPIase_dom_sf"/>
</dbReference>
<evidence type="ECO:0000313" key="8">
    <source>
        <dbReference type="EMBL" id="MBB5730617.1"/>
    </source>
</evidence>
<protein>
    <recommendedName>
        <fullName evidence="6">Peptidyl-prolyl cis-trans isomerase</fullName>
        <ecNumber evidence="6">5.2.1.8</ecNumber>
    </recommendedName>
</protein>
<keyword evidence="9" id="KW-1185">Reference proteome</keyword>
<comment type="catalytic activity">
    <reaction evidence="1 5 6">
        <text>[protein]-peptidylproline (omega=180) = [protein]-peptidylproline (omega=0)</text>
        <dbReference type="Rhea" id="RHEA:16237"/>
        <dbReference type="Rhea" id="RHEA-COMP:10747"/>
        <dbReference type="Rhea" id="RHEA-COMP:10748"/>
        <dbReference type="ChEBI" id="CHEBI:83833"/>
        <dbReference type="ChEBI" id="CHEBI:83834"/>
        <dbReference type="EC" id="5.2.1.8"/>
    </reaction>
</comment>
<sequence length="216" mass="22211">MRKTRNHDQPREGIAIAARPPYAFRMKSSSIPFCRLVLTSVLPLLPAPLPASAAPARGATTSAVAPPATGPGNGIIALPPNPVVPAALRTCAARTPTGLGYTILRPATGSRPASTDIALVSYIGYLAATGAVFDQGMNSPLPVDGVIPGFAEALQMLAKTGVARFCVPPALGYGAQGSGQLPANADLVFQVELLDYKTAAEVEKMRSTQAPEPAGQ</sequence>
<dbReference type="SUPFAM" id="SSF54534">
    <property type="entry name" value="FKBP-like"/>
    <property type="match status" value="1"/>
</dbReference>
<dbReference type="PROSITE" id="PS50059">
    <property type="entry name" value="FKBP_PPIASE"/>
    <property type="match status" value="1"/>
</dbReference>
<organism evidence="8 9">
    <name type="scientific">Sphingomonas prati</name>
    <dbReference type="NCBI Taxonomy" id="1843237"/>
    <lineage>
        <taxon>Bacteria</taxon>
        <taxon>Pseudomonadati</taxon>
        <taxon>Pseudomonadota</taxon>
        <taxon>Alphaproteobacteria</taxon>
        <taxon>Sphingomonadales</taxon>
        <taxon>Sphingomonadaceae</taxon>
        <taxon>Sphingomonas</taxon>
    </lineage>
</organism>
<dbReference type="EMBL" id="JACIJR010000007">
    <property type="protein sequence ID" value="MBB5730617.1"/>
    <property type="molecule type" value="Genomic_DNA"/>
</dbReference>
<evidence type="ECO:0000313" key="9">
    <source>
        <dbReference type="Proteomes" id="UP000546701"/>
    </source>
</evidence>
<evidence type="ECO:0000256" key="4">
    <source>
        <dbReference type="ARBA" id="ARBA00023235"/>
    </source>
</evidence>
<name>A0A7W9BV03_9SPHN</name>
<evidence type="ECO:0000256" key="6">
    <source>
        <dbReference type="RuleBase" id="RU003915"/>
    </source>
</evidence>
<dbReference type="InterPro" id="IPR001179">
    <property type="entry name" value="PPIase_FKBP_dom"/>
</dbReference>
<dbReference type="PANTHER" id="PTHR43811:SF19">
    <property type="entry name" value="39 KDA FK506-BINDING NUCLEAR PROTEIN"/>
    <property type="match status" value="1"/>
</dbReference>
<dbReference type="Proteomes" id="UP000546701">
    <property type="component" value="Unassembled WGS sequence"/>
</dbReference>
<comment type="similarity">
    <text evidence="2 6">Belongs to the FKBP-type PPIase family.</text>
</comment>
<dbReference type="Pfam" id="PF00254">
    <property type="entry name" value="FKBP_C"/>
    <property type="match status" value="1"/>
</dbReference>
<gene>
    <name evidence="8" type="ORF">FHS99_003120</name>
</gene>
<evidence type="ECO:0000256" key="1">
    <source>
        <dbReference type="ARBA" id="ARBA00000971"/>
    </source>
</evidence>
<proteinExistence type="inferred from homology"/>
<dbReference type="PANTHER" id="PTHR43811">
    <property type="entry name" value="FKBP-TYPE PEPTIDYL-PROLYL CIS-TRANS ISOMERASE FKPA"/>
    <property type="match status" value="1"/>
</dbReference>
<dbReference type="EC" id="5.2.1.8" evidence="6"/>